<evidence type="ECO:0000313" key="3">
    <source>
        <dbReference type="Proteomes" id="UP001500782"/>
    </source>
</evidence>
<dbReference type="Gene3D" id="3.40.50.12780">
    <property type="entry name" value="N-terminal domain of ligase-like"/>
    <property type="match status" value="1"/>
</dbReference>
<comment type="caution">
    <text evidence="2">The sequence shown here is derived from an EMBL/GenBank/DDBJ whole genome shotgun (WGS) entry which is preliminary data.</text>
</comment>
<accession>A0ABN0VUN2</accession>
<gene>
    <name evidence="2" type="ORF">GCM10008967_05430</name>
</gene>
<organism evidence="2 3">
    <name type="scientific">Bacillus carboniphilus</name>
    <dbReference type="NCBI Taxonomy" id="86663"/>
    <lineage>
        <taxon>Bacteria</taxon>
        <taxon>Bacillati</taxon>
        <taxon>Bacillota</taxon>
        <taxon>Bacilli</taxon>
        <taxon>Bacillales</taxon>
        <taxon>Bacillaceae</taxon>
        <taxon>Bacillus</taxon>
    </lineage>
</organism>
<dbReference type="InterPro" id="IPR007534">
    <property type="entry name" value="LuxE"/>
</dbReference>
<sequence length="368" mass="42024">MKGWRGMSDQDKIMDLLITFMRNDIQTDDEFNRIAMHLFRYQFTNNLVYQRFCLQKGKTPRTVKMWRDIPAVPINAFKELTLSCIDPLHAERIFMTSGTTKGIRGKHFHPKMDVWDYSMILNFKSRFMKGIEKVKMGVLFPTEEEMPNSSLARYLSLAKQEFGTSDSQYILKNNRIDMNLLIHELEKAERTEKPYALMGASYSLVHMLEQLEKEGKTFTLPLGSRVLDTGGFKNQAKEMDLDDFYDQITRSLGVPRENCINMYGMTELSTQFYDDGNGQVPSVKTGPPWIRTRVIHPLTGEDGPPGERGVLVHCDLANFNSVTTILTEDLGIEKENGFQLLGRVQGTEAKGCSLAVEEFLRTAQGTTQ</sequence>
<keyword evidence="3" id="KW-1185">Reference proteome</keyword>
<evidence type="ECO:0000313" key="2">
    <source>
        <dbReference type="EMBL" id="GAA0317773.1"/>
    </source>
</evidence>
<dbReference type="Pfam" id="PF04443">
    <property type="entry name" value="LuxE"/>
    <property type="match status" value="1"/>
</dbReference>
<proteinExistence type="predicted"/>
<name>A0ABN0VUN2_9BACI</name>
<feature type="domain" description="Acyl-protein synthetase LuxE" evidence="1">
    <location>
        <begin position="28"/>
        <end position="358"/>
    </location>
</feature>
<protein>
    <submittedName>
        <fullName evidence="2">Coenzyme F390 synthetase</fullName>
    </submittedName>
</protein>
<evidence type="ECO:0000259" key="1">
    <source>
        <dbReference type="Pfam" id="PF04443"/>
    </source>
</evidence>
<dbReference type="Proteomes" id="UP001500782">
    <property type="component" value="Unassembled WGS sequence"/>
</dbReference>
<reference evidence="2 3" key="1">
    <citation type="journal article" date="2019" name="Int. J. Syst. Evol. Microbiol.">
        <title>The Global Catalogue of Microorganisms (GCM) 10K type strain sequencing project: providing services to taxonomists for standard genome sequencing and annotation.</title>
        <authorList>
            <consortium name="The Broad Institute Genomics Platform"/>
            <consortium name="The Broad Institute Genome Sequencing Center for Infectious Disease"/>
            <person name="Wu L."/>
            <person name="Ma J."/>
        </authorList>
    </citation>
    <scope>NUCLEOTIDE SEQUENCE [LARGE SCALE GENOMIC DNA]</scope>
    <source>
        <strain evidence="2 3">JCM 9731</strain>
    </source>
</reference>
<dbReference type="EMBL" id="BAAADJ010000004">
    <property type="protein sequence ID" value="GAA0317773.1"/>
    <property type="molecule type" value="Genomic_DNA"/>
</dbReference>
<dbReference type="InterPro" id="IPR042099">
    <property type="entry name" value="ANL_N_sf"/>
</dbReference>